<evidence type="ECO:0000256" key="5">
    <source>
        <dbReference type="SAM" id="MobiDB-lite"/>
    </source>
</evidence>
<keyword evidence="2 6" id="KW-0812">Transmembrane</keyword>
<comment type="subcellular location">
    <subcellularLocation>
        <location evidence="1">Membrane</location>
        <topology evidence="1">Multi-pass membrane protein</topology>
    </subcellularLocation>
</comment>
<dbReference type="Proteomes" id="UP001497600">
    <property type="component" value="Chromosome H"/>
</dbReference>
<dbReference type="PANTHER" id="PTHR21576">
    <property type="entry name" value="UNCHARACTERIZED NODULIN-LIKE PROTEIN"/>
    <property type="match status" value="1"/>
</dbReference>
<dbReference type="PANTHER" id="PTHR21576:SF166">
    <property type="entry name" value="ADR278WP"/>
    <property type="match status" value="1"/>
</dbReference>
<proteinExistence type="predicted"/>
<dbReference type="SUPFAM" id="SSF103473">
    <property type="entry name" value="MFS general substrate transporter"/>
    <property type="match status" value="1"/>
</dbReference>
<reference evidence="7 8" key="1">
    <citation type="submission" date="2024-01" db="EMBL/GenBank/DDBJ databases">
        <authorList>
            <consortium name="Genoscope - CEA"/>
            <person name="William W."/>
        </authorList>
    </citation>
    <scope>NUCLEOTIDE SEQUENCE [LARGE SCALE GENOMIC DNA]</scope>
    <source>
        <strain evidence="7 8">29B2s-10</strain>
    </source>
</reference>
<name>A0ABP0EMW5_9ASCO</name>
<feature type="transmembrane region" description="Helical" evidence="6">
    <location>
        <begin position="341"/>
        <end position="371"/>
    </location>
</feature>
<evidence type="ECO:0000256" key="4">
    <source>
        <dbReference type="ARBA" id="ARBA00023136"/>
    </source>
</evidence>
<evidence type="ECO:0000256" key="1">
    <source>
        <dbReference type="ARBA" id="ARBA00004141"/>
    </source>
</evidence>
<dbReference type="InterPro" id="IPR036259">
    <property type="entry name" value="MFS_trans_sf"/>
</dbReference>
<dbReference type="Gene3D" id="1.20.1250.20">
    <property type="entry name" value="MFS general substrate transporter like domains"/>
    <property type="match status" value="1"/>
</dbReference>
<dbReference type="InterPro" id="IPR011701">
    <property type="entry name" value="MFS"/>
</dbReference>
<evidence type="ECO:0000256" key="3">
    <source>
        <dbReference type="ARBA" id="ARBA00022989"/>
    </source>
</evidence>
<keyword evidence="3 6" id="KW-1133">Transmembrane helix</keyword>
<feature type="transmembrane region" description="Helical" evidence="6">
    <location>
        <begin position="537"/>
        <end position="555"/>
    </location>
</feature>
<feature type="transmembrane region" description="Helical" evidence="6">
    <location>
        <begin position="148"/>
        <end position="167"/>
    </location>
</feature>
<gene>
    <name evidence="7" type="ORF">CAAN4_H19812</name>
</gene>
<feature type="compositionally biased region" description="Polar residues" evidence="5">
    <location>
        <begin position="229"/>
        <end position="240"/>
    </location>
</feature>
<feature type="transmembrane region" description="Helical" evidence="6">
    <location>
        <begin position="430"/>
        <end position="447"/>
    </location>
</feature>
<feature type="transmembrane region" description="Helical" evidence="6">
    <location>
        <begin position="53"/>
        <end position="73"/>
    </location>
</feature>
<feature type="transmembrane region" description="Helical" evidence="6">
    <location>
        <begin position="12"/>
        <end position="33"/>
    </location>
</feature>
<evidence type="ECO:0000313" key="8">
    <source>
        <dbReference type="Proteomes" id="UP001497600"/>
    </source>
</evidence>
<keyword evidence="8" id="KW-1185">Reference proteome</keyword>
<dbReference type="EMBL" id="OZ004260">
    <property type="protein sequence ID" value="CAK7921888.1"/>
    <property type="molecule type" value="Genomic_DNA"/>
</dbReference>
<feature type="transmembrane region" description="Helical" evidence="6">
    <location>
        <begin position="80"/>
        <end position="100"/>
    </location>
</feature>
<organism evidence="7 8">
    <name type="scientific">[Candida] anglica</name>
    <dbReference type="NCBI Taxonomy" id="148631"/>
    <lineage>
        <taxon>Eukaryota</taxon>
        <taxon>Fungi</taxon>
        <taxon>Dikarya</taxon>
        <taxon>Ascomycota</taxon>
        <taxon>Saccharomycotina</taxon>
        <taxon>Pichiomycetes</taxon>
        <taxon>Debaryomycetaceae</taxon>
        <taxon>Kurtzmaniella</taxon>
    </lineage>
</organism>
<keyword evidence="4 6" id="KW-0472">Membrane</keyword>
<protein>
    <recommendedName>
        <fullName evidence="9">Nodulin-like domain-containing protein</fullName>
    </recommendedName>
</protein>
<evidence type="ECO:0000256" key="2">
    <source>
        <dbReference type="ARBA" id="ARBA00022692"/>
    </source>
</evidence>
<feature type="transmembrane region" description="Helical" evidence="6">
    <location>
        <begin position="489"/>
        <end position="509"/>
    </location>
</feature>
<accession>A0ABP0EMW5</accession>
<evidence type="ECO:0000256" key="6">
    <source>
        <dbReference type="SAM" id="Phobius"/>
    </source>
</evidence>
<sequence length="559" mass="59877">MPEIGNNNHLTLRLVALGVSVCVALAAGTPYLYGVYGPQLIKRCGFTTSDSATVSLFTNIGCGLAGIPGGLMIDYFGPQVSIVIGSISIFSGYYGAYRIYEAASNNLGLLCCFMAFMGFGSTVCFFSTLKATQSNFPNHRGSAGALPVSAYGLSATIFSIIAATFFSGNSGGFIGFLSFFCGAVTFVGSWFVHVYLDHGDEEDEVVVPRDSEEAIDTSSENGESVGLLSRQNSSSTLNNQSASVAPVPPVASKTSTSLRGSFSFWGIGTRTPRSSVSSVSSANVPLIASLREQNQNSMRAPTISKQTSLSSLSNNGTIVQKRKPKTSGEVVLSLIKDKVFLLHYLIVSFISGTGQMYIYSVGFIVIAQFHYGESSDAPLLFGRIPIPADSKAAALQALQVSIISLSSFSGRLLAGLVSDFIYKTYHIQRLWIVLVTLVTLGIGQYLVMTIQSASLISLTSIIIGGSYGLVFGTYPAVIADKFGTRTFSTTWGLICTGPLITLFCLNKYFGMIYDRNTDPETGICYKGNECYRGAFELSFGLCFVLFALTLLAIYIQRKK</sequence>
<feature type="region of interest" description="Disordered" evidence="5">
    <location>
        <begin position="209"/>
        <end position="250"/>
    </location>
</feature>
<evidence type="ECO:0008006" key="9">
    <source>
        <dbReference type="Google" id="ProtNLM"/>
    </source>
</evidence>
<feature type="transmembrane region" description="Helical" evidence="6">
    <location>
        <begin position="173"/>
        <end position="196"/>
    </location>
</feature>
<evidence type="ECO:0000313" key="7">
    <source>
        <dbReference type="EMBL" id="CAK7921888.1"/>
    </source>
</evidence>
<dbReference type="Pfam" id="PF07690">
    <property type="entry name" value="MFS_1"/>
    <property type="match status" value="1"/>
</dbReference>
<feature type="transmembrane region" description="Helical" evidence="6">
    <location>
        <begin position="453"/>
        <end position="477"/>
    </location>
</feature>
<feature type="transmembrane region" description="Helical" evidence="6">
    <location>
        <begin position="106"/>
        <end position="127"/>
    </location>
</feature>